<dbReference type="Pfam" id="PF13817">
    <property type="entry name" value="DDE_Tnp_IS66_C"/>
    <property type="match status" value="1"/>
</dbReference>
<feature type="domain" description="Transposase IS66 central" evidence="1">
    <location>
        <begin position="1"/>
        <end position="48"/>
    </location>
</feature>
<evidence type="ECO:0000313" key="3">
    <source>
        <dbReference type="EMBL" id="XFU26441.1"/>
    </source>
</evidence>
<evidence type="ECO:0000259" key="1">
    <source>
        <dbReference type="Pfam" id="PF03050"/>
    </source>
</evidence>
<dbReference type="Proteomes" id="UP001470809">
    <property type="component" value="Chromosome"/>
</dbReference>
<dbReference type="PANTHER" id="PTHR33678">
    <property type="entry name" value="BLL1576 PROTEIN"/>
    <property type="match status" value="1"/>
</dbReference>
<reference evidence="4" key="1">
    <citation type="submission" date="2024-04" db="EMBL/GenBank/DDBJ databases">
        <title>Phylogenomic analyses of a clade within the roseobacter group suggest taxonomic reassignments of species of the genera Aestuariivita, Citreicella, Loktanella, Nautella, Pelagibaca, Ruegeria, Thalassobius, Thiobacimonas and Tropicibacter, and the proposal o.</title>
        <authorList>
            <person name="Jeon C.O."/>
        </authorList>
    </citation>
    <scope>NUCLEOTIDE SEQUENCE [LARGE SCALE GENOMIC DNA]</scope>
    <source>
        <strain evidence="4">SS1-5</strain>
    </source>
</reference>
<name>A0ABZ3JCC8_9RHOB</name>
<evidence type="ECO:0000259" key="2">
    <source>
        <dbReference type="Pfam" id="PF13817"/>
    </source>
</evidence>
<sequence>MLERWASLILFLDDGRIDLDTNPVERQFKPIILPRKGVLFIGSDEGGDTWALMSSLVETCKLNRVDPYRYFAWMIDNLALRKSNYIDFAGYLPWHASRDCKTDLPPVA</sequence>
<gene>
    <name evidence="3" type="ORF">AABB31_04765</name>
</gene>
<reference evidence="3 4" key="2">
    <citation type="submission" date="2024-08" db="EMBL/GenBank/DDBJ databases">
        <title>Phylogenomic analyses of a clade within the roseobacter group suggest taxonomic reassignments of species of the genera Aestuariivita, Citreicella, Loktanella, Nautella, Pelagibaca, Ruegeria, Thalassobius, Thiobacimonas and Tropicibacter, and the proposal o.</title>
        <authorList>
            <person name="Jeon C.O."/>
        </authorList>
    </citation>
    <scope>NUCLEOTIDE SEQUENCE [LARGE SCALE GENOMIC DNA]</scope>
    <source>
        <strain evidence="3 4">SS1-5</strain>
    </source>
</reference>
<dbReference type="EMBL" id="CP151767">
    <property type="protein sequence ID" value="XFU26441.1"/>
    <property type="molecule type" value="Genomic_DNA"/>
</dbReference>
<dbReference type="PANTHER" id="PTHR33678:SF1">
    <property type="entry name" value="BLL1576 PROTEIN"/>
    <property type="match status" value="1"/>
</dbReference>
<dbReference type="InterPro" id="IPR052344">
    <property type="entry name" value="Transposase-related"/>
</dbReference>
<organism evidence="3 4">
    <name type="scientific">Yoonia rhodophyticola</name>
    <dbReference type="NCBI Taxonomy" id="3137370"/>
    <lineage>
        <taxon>Bacteria</taxon>
        <taxon>Pseudomonadati</taxon>
        <taxon>Pseudomonadota</taxon>
        <taxon>Alphaproteobacteria</taxon>
        <taxon>Rhodobacterales</taxon>
        <taxon>Paracoccaceae</taxon>
        <taxon>Yoonia</taxon>
    </lineage>
</organism>
<proteinExistence type="predicted"/>
<dbReference type="Pfam" id="PF03050">
    <property type="entry name" value="DDE_Tnp_IS66"/>
    <property type="match status" value="1"/>
</dbReference>
<dbReference type="InterPro" id="IPR039552">
    <property type="entry name" value="IS66_C"/>
</dbReference>
<protein>
    <submittedName>
        <fullName evidence="3">Transposase</fullName>
    </submittedName>
</protein>
<keyword evidence="4" id="KW-1185">Reference proteome</keyword>
<accession>A0ABZ3JCC8</accession>
<evidence type="ECO:0000313" key="4">
    <source>
        <dbReference type="Proteomes" id="UP001470809"/>
    </source>
</evidence>
<dbReference type="RefSeq" id="WP_373634894.1">
    <property type="nucleotide sequence ID" value="NZ_CP151767.2"/>
</dbReference>
<feature type="domain" description="Transposase IS66 C-terminal" evidence="2">
    <location>
        <begin position="55"/>
        <end position="86"/>
    </location>
</feature>
<dbReference type="InterPro" id="IPR004291">
    <property type="entry name" value="Transposase_IS66_central"/>
</dbReference>